<dbReference type="AlphaFoldDB" id="A0A0L7KPL7"/>
<dbReference type="EMBL" id="JTDY01007386">
    <property type="protein sequence ID" value="KOB65248.1"/>
    <property type="molecule type" value="Genomic_DNA"/>
</dbReference>
<dbReference type="Proteomes" id="UP000037510">
    <property type="component" value="Unassembled WGS sequence"/>
</dbReference>
<reference evidence="2 3" key="1">
    <citation type="journal article" date="2015" name="Genome Biol. Evol.">
        <title>The genome of winter moth (Operophtera brumata) provides a genomic perspective on sexual dimorphism and phenology.</title>
        <authorList>
            <person name="Derks M.F."/>
            <person name="Smit S."/>
            <person name="Salis L."/>
            <person name="Schijlen E."/>
            <person name="Bossers A."/>
            <person name="Mateman C."/>
            <person name="Pijl A.S."/>
            <person name="de Ridder D."/>
            <person name="Groenen M.A."/>
            <person name="Visser M.E."/>
            <person name="Megens H.J."/>
        </authorList>
    </citation>
    <scope>NUCLEOTIDE SEQUENCE [LARGE SCALE GENOMIC DNA]</scope>
    <source>
        <strain evidence="2">WM2013NL</strain>
        <tissue evidence="2">Head and thorax</tissue>
    </source>
</reference>
<dbReference type="Gene3D" id="1.20.5.1500">
    <property type="match status" value="1"/>
</dbReference>
<evidence type="ECO:0000313" key="3">
    <source>
        <dbReference type="Proteomes" id="UP000037510"/>
    </source>
</evidence>
<organism evidence="2 3">
    <name type="scientific">Operophtera brumata</name>
    <name type="common">Winter moth</name>
    <name type="synonym">Phalaena brumata</name>
    <dbReference type="NCBI Taxonomy" id="104452"/>
    <lineage>
        <taxon>Eukaryota</taxon>
        <taxon>Metazoa</taxon>
        <taxon>Ecdysozoa</taxon>
        <taxon>Arthropoda</taxon>
        <taxon>Hexapoda</taxon>
        <taxon>Insecta</taxon>
        <taxon>Pterygota</taxon>
        <taxon>Neoptera</taxon>
        <taxon>Endopterygota</taxon>
        <taxon>Lepidoptera</taxon>
        <taxon>Glossata</taxon>
        <taxon>Ditrysia</taxon>
        <taxon>Geometroidea</taxon>
        <taxon>Geometridae</taxon>
        <taxon>Larentiinae</taxon>
        <taxon>Operophtera</taxon>
    </lineage>
</organism>
<dbReference type="GO" id="GO:0005634">
    <property type="term" value="C:nucleus"/>
    <property type="evidence" value="ECO:0007669"/>
    <property type="project" value="InterPro"/>
</dbReference>
<name>A0A0L7KPL7_OPEBR</name>
<keyword evidence="3" id="KW-1185">Reference proteome</keyword>
<protein>
    <submittedName>
        <fullName evidence="2">Nucleosome assembly protein</fullName>
    </submittedName>
</protein>
<sequence length="106" mass="12065">MLAAITNRLHAEALASLPPNVRRRIRGLRSLQKEFVEIEAKFYSERSQIVNGSYEPTEEECQNPWRDETEEEDLAKAVANAAITEGENKDKPPAIEDAKPAEYVYF</sequence>
<dbReference type="SUPFAM" id="SSF143113">
    <property type="entry name" value="NAP-like"/>
    <property type="match status" value="1"/>
</dbReference>
<gene>
    <name evidence="2" type="ORF">OBRU01_23013</name>
</gene>
<dbReference type="InterPro" id="IPR002164">
    <property type="entry name" value="NAP_family"/>
</dbReference>
<evidence type="ECO:0000313" key="2">
    <source>
        <dbReference type="EMBL" id="KOB65248.1"/>
    </source>
</evidence>
<dbReference type="STRING" id="104452.A0A0L7KPL7"/>
<dbReference type="InterPro" id="IPR037231">
    <property type="entry name" value="NAP-like_sf"/>
</dbReference>
<accession>A0A0L7KPL7</accession>
<proteinExistence type="inferred from homology"/>
<evidence type="ECO:0000256" key="1">
    <source>
        <dbReference type="ARBA" id="ARBA00009947"/>
    </source>
</evidence>
<dbReference type="GO" id="GO:0006334">
    <property type="term" value="P:nucleosome assembly"/>
    <property type="evidence" value="ECO:0007669"/>
    <property type="project" value="InterPro"/>
</dbReference>
<dbReference type="Pfam" id="PF00956">
    <property type="entry name" value="NAP"/>
    <property type="match status" value="1"/>
</dbReference>
<comment type="similarity">
    <text evidence="1">Belongs to the nucleosome assembly protein (NAP) family.</text>
</comment>
<comment type="caution">
    <text evidence="2">The sequence shown here is derived from an EMBL/GenBank/DDBJ whole genome shotgun (WGS) entry which is preliminary data.</text>
</comment>